<evidence type="ECO:0000313" key="3">
    <source>
        <dbReference type="EMBL" id="AIQ91769.1"/>
    </source>
</evidence>
<keyword evidence="1" id="KW-0812">Transmembrane</keyword>
<dbReference type="HOGENOM" id="CLU_096548_2_0_5"/>
<feature type="transmembrane region" description="Helical" evidence="1">
    <location>
        <begin position="44"/>
        <end position="62"/>
    </location>
</feature>
<keyword evidence="2" id="KW-0732">Signal</keyword>
<organism evidence="3 4">
    <name type="scientific">Methylobacterium oryzae CBMB20</name>
    <dbReference type="NCBI Taxonomy" id="693986"/>
    <lineage>
        <taxon>Bacteria</taxon>
        <taxon>Pseudomonadati</taxon>
        <taxon>Pseudomonadota</taxon>
        <taxon>Alphaproteobacteria</taxon>
        <taxon>Hyphomicrobiales</taxon>
        <taxon>Methylobacteriaceae</taxon>
        <taxon>Methylobacterium</taxon>
    </lineage>
</organism>
<feature type="signal peptide" evidence="2">
    <location>
        <begin position="1"/>
        <end position="28"/>
    </location>
</feature>
<dbReference type="Proteomes" id="UP000029492">
    <property type="component" value="Chromosome"/>
</dbReference>
<dbReference type="Pfam" id="PF04241">
    <property type="entry name" value="DUF423"/>
    <property type="match status" value="1"/>
</dbReference>
<dbReference type="EMBL" id="CP003811">
    <property type="protein sequence ID" value="AIQ91769.1"/>
    <property type="molecule type" value="Genomic_DNA"/>
</dbReference>
<keyword evidence="4" id="KW-1185">Reference proteome</keyword>
<keyword evidence="1" id="KW-0472">Membrane</keyword>
<evidence type="ECO:0000313" key="4">
    <source>
        <dbReference type="Proteomes" id="UP000029492"/>
    </source>
</evidence>
<feature type="chain" id="PRO_5001849225" evidence="2">
    <location>
        <begin position="29"/>
        <end position="127"/>
    </location>
</feature>
<accession>A0A089QAZ9</accession>
<dbReference type="RefSeq" id="WP_043758842.1">
    <property type="nucleotide sequence ID" value="NZ_CP003811.1"/>
</dbReference>
<keyword evidence="1" id="KW-1133">Transmembrane helix</keyword>
<evidence type="ECO:0000256" key="2">
    <source>
        <dbReference type="SAM" id="SignalP"/>
    </source>
</evidence>
<proteinExistence type="predicted"/>
<reference evidence="3 4" key="1">
    <citation type="journal article" date="2014" name="PLoS ONE">
        <title>Genome Information of Methylobacterium oryzae, a Plant-Probiotic Methylotroph in the Phyllosphere.</title>
        <authorList>
            <person name="Kwak M.J."/>
            <person name="Jeong H."/>
            <person name="Madhaiyan M."/>
            <person name="Lee Y."/>
            <person name="Sa T.M."/>
            <person name="Oh T.K."/>
            <person name="Kim J.F."/>
        </authorList>
    </citation>
    <scope>NUCLEOTIDE SEQUENCE [LARGE SCALE GENOMIC DNA]</scope>
    <source>
        <strain evidence="3 4">CBMB20</strain>
    </source>
</reference>
<feature type="transmembrane region" description="Helical" evidence="1">
    <location>
        <begin position="74"/>
        <end position="92"/>
    </location>
</feature>
<feature type="transmembrane region" description="Helical" evidence="1">
    <location>
        <begin position="104"/>
        <end position="123"/>
    </location>
</feature>
<evidence type="ECO:0000256" key="1">
    <source>
        <dbReference type="SAM" id="Phobius"/>
    </source>
</evidence>
<protein>
    <submittedName>
        <fullName evidence="3">Protein of unassigned function</fullName>
    </submittedName>
</protein>
<dbReference type="KEGG" id="mor:MOC_4014"/>
<dbReference type="AlphaFoldDB" id="A0A089QAZ9"/>
<gene>
    <name evidence="3" type="ORF">MOC_4014</name>
</gene>
<sequence length="127" mass="12772">MSVAGVDRALAALACLAGLLGVALSAAAAHIPGADLLKTAAQFLLFHAPAILALMGFGTAGLARTGLARTASGLLVLGLILFCGDLSVRTWLQRPLFPMAAPTGGVVLMGGWLVGILCALVPARRTV</sequence>
<dbReference type="InterPro" id="IPR006696">
    <property type="entry name" value="DUF423"/>
</dbReference>
<dbReference type="eggNOG" id="COG2363">
    <property type="taxonomic scope" value="Bacteria"/>
</dbReference>
<dbReference type="STRING" id="693986.MOC_4014"/>
<name>A0A089QAZ9_9HYPH</name>